<feature type="domain" description="Peptidase A2" evidence="2">
    <location>
        <begin position="54"/>
        <end position="137"/>
    </location>
</feature>
<organism evidence="3 4">
    <name type="scientific">Microcystis aeruginosa PCC 9808</name>
    <dbReference type="NCBI Taxonomy" id="1160284"/>
    <lineage>
        <taxon>Bacteria</taxon>
        <taxon>Bacillati</taxon>
        <taxon>Cyanobacteriota</taxon>
        <taxon>Cyanophyceae</taxon>
        <taxon>Oscillatoriophycideae</taxon>
        <taxon>Chroococcales</taxon>
        <taxon>Microcystaceae</taxon>
        <taxon>Microcystis</taxon>
    </lineage>
</organism>
<accession>I4HNR2</accession>
<protein>
    <submittedName>
        <fullName evidence="3">Peptidase A2A, retrovirus</fullName>
    </submittedName>
</protein>
<dbReference type="InterPro" id="IPR001969">
    <property type="entry name" value="Aspartic_peptidase_AS"/>
</dbReference>
<dbReference type="AlphaFoldDB" id="I4HNR2"/>
<dbReference type="InterPro" id="IPR021109">
    <property type="entry name" value="Peptidase_aspartic_dom_sf"/>
</dbReference>
<dbReference type="Pfam" id="PF13650">
    <property type="entry name" value="Asp_protease_2"/>
    <property type="match status" value="1"/>
</dbReference>
<sequence length="161" mass="17977">MAINATAFILTPSSLIYTAVIVVEHTFQGDHNLERLSMWVIPVTVEFNDNRRTVNVLLDTGSQMTVFHPDLLDFLDLPTSQSSVRGSGVTGSSRYRTARLDRLEIGSILFSETEVFFGSLPGVFSTYYIDGILGGDILKELKVIIDYPQKTLKLEKLFISL</sequence>
<dbReference type="PROSITE" id="PS50175">
    <property type="entry name" value="ASP_PROT_RETROV"/>
    <property type="match status" value="1"/>
</dbReference>
<dbReference type="PROSITE" id="PS00141">
    <property type="entry name" value="ASP_PROTEASE"/>
    <property type="match status" value="1"/>
</dbReference>
<reference evidence="3 4" key="1">
    <citation type="submission" date="2012-04" db="EMBL/GenBank/DDBJ databases">
        <authorList>
            <person name="Genoscope - CEA"/>
        </authorList>
    </citation>
    <scope>NUCLEOTIDE SEQUENCE [LARGE SCALE GENOMIC DNA]</scope>
    <source>
        <strain evidence="3 4">9808</strain>
    </source>
</reference>
<dbReference type="CDD" id="cd05483">
    <property type="entry name" value="retropepsin_like_bacteria"/>
    <property type="match status" value="1"/>
</dbReference>
<dbReference type="InterPro" id="IPR034122">
    <property type="entry name" value="Retropepsin-like_bacterial"/>
</dbReference>
<comment type="caution">
    <text evidence="3">The sequence shown here is derived from an EMBL/GenBank/DDBJ whole genome shotgun (WGS) entry which is preliminary data.</text>
</comment>
<keyword evidence="1" id="KW-0378">Hydrolase</keyword>
<dbReference type="Proteomes" id="UP000005291">
    <property type="component" value="Unassembled WGS sequence"/>
</dbReference>
<dbReference type="Gene3D" id="2.40.70.10">
    <property type="entry name" value="Acid Proteases"/>
    <property type="match status" value="1"/>
</dbReference>
<evidence type="ECO:0000313" key="4">
    <source>
        <dbReference type="Proteomes" id="UP000005291"/>
    </source>
</evidence>
<dbReference type="EMBL" id="CAIN01000133">
    <property type="protein sequence ID" value="CCI23686.1"/>
    <property type="molecule type" value="Genomic_DNA"/>
</dbReference>
<dbReference type="RefSeq" id="WP_002793133.1">
    <property type="nucleotide sequence ID" value="NZ_HE973588.1"/>
</dbReference>
<dbReference type="GO" id="GO:0004190">
    <property type="term" value="F:aspartic-type endopeptidase activity"/>
    <property type="evidence" value="ECO:0007669"/>
    <property type="project" value="InterPro"/>
</dbReference>
<dbReference type="GO" id="GO:0006508">
    <property type="term" value="P:proteolysis"/>
    <property type="evidence" value="ECO:0007669"/>
    <property type="project" value="InterPro"/>
</dbReference>
<evidence type="ECO:0000313" key="3">
    <source>
        <dbReference type="EMBL" id="CCI23686.1"/>
    </source>
</evidence>
<gene>
    <name evidence="3" type="ORF">MICAG_2180002</name>
</gene>
<name>I4HNR2_MICAE</name>
<proteinExistence type="predicted"/>
<dbReference type="HOGENOM" id="CLU_1641776_0_0_3"/>
<evidence type="ECO:0000259" key="2">
    <source>
        <dbReference type="PROSITE" id="PS50175"/>
    </source>
</evidence>
<dbReference type="InterPro" id="IPR001995">
    <property type="entry name" value="Peptidase_A2_cat"/>
</dbReference>
<evidence type="ECO:0000256" key="1">
    <source>
        <dbReference type="ARBA" id="ARBA00022801"/>
    </source>
</evidence>
<dbReference type="SUPFAM" id="SSF50630">
    <property type="entry name" value="Acid proteases"/>
    <property type="match status" value="1"/>
</dbReference>